<sequence>MASIAASLSILGGLLGTLWLLIVIYRLFFHPLAKFPGPKLAAISDVWYALKWTSGRYPFIMEETHRKYGDVVRIAPNELSFGTVQAYYDIYGHATKTKKRFIKDAWYDHADYPGIVSVRDPAQHARQRKYLSHAFSAKSLRGQEPLIHNFVDMFIGQLRRLGSPKGSGINIEEALNWLTFDIIGDLTFGESFSAVAEGRTHPWVSLIIDATYFGMLAGLRRRLPIINLYLPFALPRDAGAMHRNHMALTREKMLKRLEMGTSDNREDFFSYLLRRGGNEVPEPELCQQSNTLIVAGSETTATCLTGIVFCLLSNQACLQKLSNEVRSRFQSDTEITGDATADLKYFSAVIEEGLRIFPPAPFGLPRISPGAKIDGQCIPPGVVVSVDHWKTKHDERYWKDAHSFIPERWIDEGLGDIKEASQPFSLGPRACSGINLAYLEMRIILAKMVYHFDWELVNGEVDFFKDVKLFLLWKKPALMMRFHPCRNALHLSDHARVAEARAQSQNTCPSGSENEEAAEKPFSQSQTSSLIAPLTVEHLCSNEAFEALISDYLEHLYPLYPVVHRPRFRVDFQNKRYLSDPTFYRLCISLSALTVCCSPRNLRNQGFDPEETVAGMVDKAHRLVVLSKMSQNPAVSIQPDMNDMLCSYILGLAFHCSGRTYCGWAHASEAVLCIRKLALFRRESHNHLDKIDSEICKRAFWMIFIVMAHDRLAYPVSHTGISYNPVYVDWDFLVLLDVDDPELDDTERSEKSTVTPLISGIIAVIKLYLCAVEIRPDKLPGNPRYGRFSPTQSFRAASFTPSSCLADTSKSPGAGGLTLEQGLNVVQALRNVISQLPDELKLFDEDGYPITGLLPFAIARANAYMTSLFIQSIILATLSANNQSFRQPNAPHSRMEPQDAIQSQEGKHVNRRLLDLRKDIAQESFHVVVATPISALKANGIAVVSKLREITSALLSCRVNSSYPADEEEQVQSYIKHLIATLVKLDYVKEIYEE</sequence>
<comment type="caution">
    <text evidence="1">The sequence shown here is derived from an EMBL/GenBank/DDBJ whole genome shotgun (WGS) entry which is preliminary data.</text>
</comment>
<dbReference type="Proteomes" id="UP001148629">
    <property type="component" value="Unassembled WGS sequence"/>
</dbReference>
<accession>A0ACC1SCL1</accession>
<evidence type="ECO:0000313" key="2">
    <source>
        <dbReference type="Proteomes" id="UP001148629"/>
    </source>
</evidence>
<name>A0ACC1SCL1_9HYPO</name>
<protein>
    <submittedName>
        <fullName evidence="1">Uncharacterized protein</fullName>
    </submittedName>
</protein>
<proteinExistence type="predicted"/>
<keyword evidence="2" id="KW-1185">Reference proteome</keyword>
<dbReference type="EMBL" id="JANRMS010000622">
    <property type="protein sequence ID" value="KAJ3536735.1"/>
    <property type="molecule type" value="Genomic_DNA"/>
</dbReference>
<gene>
    <name evidence="1" type="ORF">NM208_g6597</name>
</gene>
<evidence type="ECO:0000313" key="1">
    <source>
        <dbReference type="EMBL" id="KAJ3536735.1"/>
    </source>
</evidence>
<reference evidence="1" key="1">
    <citation type="submission" date="2022-08" db="EMBL/GenBank/DDBJ databases">
        <title>Genome Sequence of Fusarium decemcellulare.</title>
        <authorList>
            <person name="Buettner E."/>
        </authorList>
    </citation>
    <scope>NUCLEOTIDE SEQUENCE</scope>
    <source>
        <strain evidence="1">Babe19</strain>
    </source>
</reference>
<organism evidence="1 2">
    <name type="scientific">Fusarium decemcellulare</name>
    <dbReference type="NCBI Taxonomy" id="57161"/>
    <lineage>
        <taxon>Eukaryota</taxon>
        <taxon>Fungi</taxon>
        <taxon>Dikarya</taxon>
        <taxon>Ascomycota</taxon>
        <taxon>Pezizomycotina</taxon>
        <taxon>Sordariomycetes</taxon>
        <taxon>Hypocreomycetidae</taxon>
        <taxon>Hypocreales</taxon>
        <taxon>Nectriaceae</taxon>
        <taxon>Fusarium</taxon>
        <taxon>Fusarium decemcellulare species complex</taxon>
    </lineage>
</organism>